<evidence type="ECO:0008006" key="7">
    <source>
        <dbReference type="Google" id="ProtNLM"/>
    </source>
</evidence>
<accession>A0AA86SU31</accession>
<gene>
    <name evidence="5" type="ORF">AYBTSS11_LOCUS24784</name>
</gene>
<dbReference type="GO" id="GO:0005737">
    <property type="term" value="C:cytoplasm"/>
    <property type="evidence" value="ECO:0007669"/>
    <property type="project" value="UniProtKB-SubCell"/>
</dbReference>
<organism evidence="5 6">
    <name type="scientific">Sphenostylis stenocarpa</name>
    <dbReference type="NCBI Taxonomy" id="92480"/>
    <lineage>
        <taxon>Eukaryota</taxon>
        <taxon>Viridiplantae</taxon>
        <taxon>Streptophyta</taxon>
        <taxon>Embryophyta</taxon>
        <taxon>Tracheophyta</taxon>
        <taxon>Spermatophyta</taxon>
        <taxon>Magnoliopsida</taxon>
        <taxon>eudicotyledons</taxon>
        <taxon>Gunneridae</taxon>
        <taxon>Pentapetalae</taxon>
        <taxon>rosids</taxon>
        <taxon>fabids</taxon>
        <taxon>Fabales</taxon>
        <taxon>Fabaceae</taxon>
        <taxon>Papilionoideae</taxon>
        <taxon>50 kb inversion clade</taxon>
        <taxon>NPAAA clade</taxon>
        <taxon>indigoferoid/millettioid clade</taxon>
        <taxon>Phaseoleae</taxon>
        <taxon>Sphenostylis</taxon>
    </lineage>
</organism>
<dbReference type="PANTHER" id="PTHR13200:SF0">
    <property type="entry name" value="EEF1A LYSINE METHYLTRANSFERASE 1"/>
    <property type="match status" value="1"/>
</dbReference>
<dbReference type="GO" id="GO:0032259">
    <property type="term" value="P:methylation"/>
    <property type="evidence" value="ECO:0007669"/>
    <property type="project" value="UniProtKB-KW"/>
</dbReference>
<dbReference type="GO" id="GO:0016279">
    <property type="term" value="F:protein-lysine N-methyltransferase activity"/>
    <property type="evidence" value="ECO:0007669"/>
    <property type="project" value="InterPro"/>
</dbReference>
<dbReference type="InterPro" id="IPR019369">
    <property type="entry name" value="Efm5/EEF1AKMT1"/>
</dbReference>
<evidence type="ECO:0000256" key="2">
    <source>
        <dbReference type="ARBA" id="ARBA00022490"/>
    </source>
</evidence>
<proteinExistence type="predicted"/>
<dbReference type="Pfam" id="PF10237">
    <property type="entry name" value="N6-adenineMlase"/>
    <property type="match status" value="1"/>
</dbReference>
<dbReference type="InterPro" id="IPR041370">
    <property type="entry name" value="Mlase_EEF1AKMT1/ZCCHC4"/>
</dbReference>
<comment type="subcellular location">
    <subcellularLocation>
        <location evidence="1">Cytoplasm</location>
    </subcellularLocation>
</comment>
<dbReference type="PANTHER" id="PTHR13200">
    <property type="entry name" value="EEF1A LYSINE METHYLTRANSFERASE 1"/>
    <property type="match status" value="1"/>
</dbReference>
<dbReference type="AlphaFoldDB" id="A0AA86SU31"/>
<evidence type="ECO:0000256" key="4">
    <source>
        <dbReference type="ARBA" id="ARBA00022679"/>
    </source>
</evidence>
<name>A0AA86SU31_9FABA</name>
<evidence type="ECO:0000256" key="1">
    <source>
        <dbReference type="ARBA" id="ARBA00004496"/>
    </source>
</evidence>
<dbReference type="Proteomes" id="UP001189624">
    <property type="component" value="Chromosome 8"/>
</dbReference>
<dbReference type="EMBL" id="OY731405">
    <property type="protein sequence ID" value="CAJ1972732.1"/>
    <property type="molecule type" value="Genomic_DNA"/>
</dbReference>
<evidence type="ECO:0000313" key="5">
    <source>
        <dbReference type="EMBL" id="CAJ1972732.1"/>
    </source>
</evidence>
<evidence type="ECO:0000313" key="6">
    <source>
        <dbReference type="Proteomes" id="UP001189624"/>
    </source>
</evidence>
<sequence>MDVYDFNCCVSLSSHTLAALNEFVVEQQHHSDAGGSSNASLLSEDWRLSQFWYSSETAKIVAEEVPTLCDGVHARVVSLACLTLYVKQMNPNASLQLLEYDKRFQQYGSDYTFYDYNLPDEIPSELKHSCKVVVVDPPYLVRINC</sequence>
<keyword evidence="6" id="KW-1185">Reference proteome</keyword>
<keyword evidence="3" id="KW-0489">Methyltransferase</keyword>
<dbReference type="Gramene" id="rna-AYBTSS11_LOCUS24784">
    <property type="protein sequence ID" value="CAJ1972732.1"/>
    <property type="gene ID" value="gene-AYBTSS11_LOCUS24784"/>
</dbReference>
<keyword evidence="2" id="KW-0963">Cytoplasm</keyword>
<protein>
    <recommendedName>
        <fullName evidence="7">N(6)-adenine-specific DNA methyltransferase 2</fullName>
    </recommendedName>
</protein>
<reference evidence="5" key="1">
    <citation type="submission" date="2023-10" db="EMBL/GenBank/DDBJ databases">
        <authorList>
            <person name="Domelevo Entfellner J.-B."/>
        </authorList>
    </citation>
    <scope>NUCLEOTIDE SEQUENCE</scope>
</reference>
<evidence type="ECO:0000256" key="3">
    <source>
        <dbReference type="ARBA" id="ARBA00022603"/>
    </source>
</evidence>
<keyword evidence="4" id="KW-0808">Transferase</keyword>